<organism evidence="1 2">
    <name type="scientific">Leptospira santarosai</name>
    <dbReference type="NCBI Taxonomy" id="28183"/>
    <lineage>
        <taxon>Bacteria</taxon>
        <taxon>Pseudomonadati</taxon>
        <taxon>Spirochaetota</taxon>
        <taxon>Spirochaetia</taxon>
        <taxon>Leptospirales</taxon>
        <taxon>Leptospiraceae</taxon>
        <taxon>Leptospira</taxon>
    </lineage>
</organism>
<evidence type="ECO:0000313" key="2">
    <source>
        <dbReference type="Proteomes" id="UP000033961"/>
    </source>
</evidence>
<dbReference type="Proteomes" id="UP000033961">
    <property type="component" value="Chromosome I"/>
</dbReference>
<evidence type="ECO:0000313" key="1">
    <source>
        <dbReference type="EMBL" id="AVQ11589.1"/>
    </source>
</evidence>
<proteinExistence type="predicted"/>
<name>A0A2P1QRP3_9LEPT</name>
<reference evidence="1 2" key="1">
    <citation type="journal article" date="2015" name="Genome Announc.">
        <title>Draft Genome Sequences of Leptospira santarosai Strains U160, U164, and U233, Isolated from Asymptomatic Cattle.</title>
        <authorList>
            <person name="Kremer F.S."/>
            <person name="Eslabao M.R."/>
            <person name="Provisor M."/>
            <person name="Woloski R.D."/>
            <person name="Ramires O.V."/>
            <person name="Moreno L.Z."/>
            <person name="Moreno A.M."/>
            <person name="Hamond C."/>
            <person name="Lilenbaum W."/>
            <person name="Dellagostin O.A."/>
        </authorList>
    </citation>
    <scope>NUCLEOTIDE SEQUENCE [LARGE SCALE GENOMIC DNA]</scope>
    <source>
        <strain evidence="1 2">U160</strain>
    </source>
</reference>
<accession>A0A2P1QRP3</accession>
<sequence>MYGFKWGNYHPPMALENIKNLFLKVVRSLLKLLKYFFF</sequence>
<gene>
    <name evidence="1" type="ORF">XB16_1257</name>
</gene>
<protein>
    <submittedName>
        <fullName evidence="1">Uncharacterized protein</fullName>
    </submittedName>
</protein>
<dbReference type="AlphaFoldDB" id="A0A2P1QRP3"/>
<dbReference type="EMBL" id="CP027843">
    <property type="protein sequence ID" value="AVQ11589.1"/>
    <property type="molecule type" value="Genomic_DNA"/>
</dbReference>